<dbReference type="PANTHER" id="PTHR37984">
    <property type="entry name" value="PROTEIN CBG26694"/>
    <property type="match status" value="1"/>
</dbReference>
<accession>A0AAV1MBE0</accession>
<dbReference type="PROSITE" id="PS50878">
    <property type="entry name" value="RT_POL"/>
    <property type="match status" value="1"/>
</dbReference>
<dbReference type="Pfam" id="PF00078">
    <property type="entry name" value="RVT_1"/>
    <property type="match status" value="1"/>
</dbReference>
<comment type="caution">
    <text evidence="2">The sequence shown here is derived from an EMBL/GenBank/DDBJ whole genome shotgun (WGS) entry which is preliminary data.</text>
</comment>
<dbReference type="PANTHER" id="PTHR37984:SF15">
    <property type="entry name" value="INTEGRASE CATALYTIC DOMAIN-CONTAINING PROTEIN"/>
    <property type="match status" value="1"/>
</dbReference>
<dbReference type="InterPro" id="IPR050951">
    <property type="entry name" value="Retrovirus_Pol_polyprotein"/>
</dbReference>
<gene>
    <name evidence="2" type="ORF">PARMNEM_LOCUS21655</name>
</gene>
<dbReference type="GO" id="GO:0071897">
    <property type="term" value="P:DNA biosynthetic process"/>
    <property type="evidence" value="ECO:0007669"/>
    <property type="project" value="UniProtKB-ARBA"/>
</dbReference>
<name>A0AAV1MBE0_9NEOP</name>
<feature type="domain" description="Reverse transcriptase" evidence="1">
    <location>
        <begin position="1"/>
        <end position="138"/>
    </location>
</feature>
<dbReference type="Gene3D" id="3.10.10.10">
    <property type="entry name" value="HIV Type 1 Reverse Transcriptase, subunit A, domain 1"/>
    <property type="match status" value="1"/>
</dbReference>
<dbReference type="InterPro" id="IPR000477">
    <property type="entry name" value="RT_dom"/>
</dbReference>
<evidence type="ECO:0000259" key="1">
    <source>
        <dbReference type="PROSITE" id="PS50878"/>
    </source>
</evidence>
<sequence>MLRPLPNIESMVFNVAKYNYFSQIDFKSAYHQVPILETERKYTAFEACEALYQFTRIPFGVTNGVTAFQRTLQFIIEAENLRGTFCYLDDVTVCGKNRDEHDKNLQQFMNVVKKYKLTLNEKKCTFGSKSISLLGYSIKNNVIKLDKERFEETTIGSPYFNRCSFIKTYFGYVSSLFEVG</sequence>
<protein>
    <recommendedName>
        <fullName evidence="1">Reverse transcriptase domain-containing protein</fullName>
    </recommendedName>
</protein>
<dbReference type="AlphaFoldDB" id="A0AAV1MBE0"/>
<keyword evidence="3" id="KW-1185">Reference proteome</keyword>
<evidence type="ECO:0000313" key="3">
    <source>
        <dbReference type="Proteomes" id="UP001314205"/>
    </source>
</evidence>
<evidence type="ECO:0000313" key="2">
    <source>
        <dbReference type="EMBL" id="CAK1603256.1"/>
    </source>
</evidence>
<dbReference type="CDD" id="cd01647">
    <property type="entry name" value="RT_LTR"/>
    <property type="match status" value="1"/>
</dbReference>
<dbReference type="Proteomes" id="UP001314205">
    <property type="component" value="Unassembled WGS sequence"/>
</dbReference>
<dbReference type="SUPFAM" id="SSF56672">
    <property type="entry name" value="DNA/RNA polymerases"/>
    <property type="match status" value="1"/>
</dbReference>
<organism evidence="2 3">
    <name type="scientific">Parnassius mnemosyne</name>
    <name type="common">clouded apollo</name>
    <dbReference type="NCBI Taxonomy" id="213953"/>
    <lineage>
        <taxon>Eukaryota</taxon>
        <taxon>Metazoa</taxon>
        <taxon>Ecdysozoa</taxon>
        <taxon>Arthropoda</taxon>
        <taxon>Hexapoda</taxon>
        <taxon>Insecta</taxon>
        <taxon>Pterygota</taxon>
        <taxon>Neoptera</taxon>
        <taxon>Endopterygota</taxon>
        <taxon>Lepidoptera</taxon>
        <taxon>Glossata</taxon>
        <taxon>Ditrysia</taxon>
        <taxon>Papilionoidea</taxon>
        <taxon>Papilionidae</taxon>
        <taxon>Parnassiinae</taxon>
        <taxon>Parnassini</taxon>
        <taxon>Parnassius</taxon>
        <taxon>Driopa</taxon>
    </lineage>
</organism>
<dbReference type="Gene3D" id="3.30.70.270">
    <property type="match status" value="1"/>
</dbReference>
<dbReference type="InterPro" id="IPR043128">
    <property type="entry name" value="Rev_trsase/Diguanyl_cyclase"/>
</dbReference>
<dbReference type="EMBL" id="CAVLGL010000148">
    <property type="protein sequence ID" value="CAK1603256.1"/>
    <property type="molecule type" value="Genomic_DNA"/>
</dbReference>
<dbReference type="InterPro" id="IPR043502">
    <property type="entry name" value="DNA/RNA_pol_sf"/>
</dbReference>
<proteinExistence type="predicted"/>
<reference evidence="2 3" key="1">
    <citation type="submission" date="2023-11" db="EMBL/GenBank/DDBJ databases">
        <authorList>
            <person name="Hedman E."/>
            <person name="Englund M."/>
            <person name="Stromberg M."/>
            <person name="Nyberg Akerstrom W."/>
            <person name="Nylinder S."/>
            <person name="Jareborg N."/>
            <person name="Kallberg Y."/>
            <person name="Kronander E."/>
        </authorList>
    </citation>
    <scope>NUCLEOTIDE SEQUENCE [LARGE SCALE GENOMIC DNA]</scope>
</reference>